<dbReference type="AlphaFoldDB" id="A0A2H0R448"/>
<organism evidence="3 4">
    <name type="scientific">Candidatus Yanofskybacteria bacterium CG10_big_fil_rev_8_21_14_0_10_46_23</name>
    <dbReference type="NCBI Taxonomy" id="1975098"/>
    <lineage>
        <taxon>Bacteria</taxon>
        <taxon>Candidatus Yanofskyibacteriota</taxon>
    </lineage>
</organism>
<keyword evidence="2" id="KW-1133">Transmembrane helix</keyword>
<evidence type="ECO:0000256" key="1">
    <source>
        <dbReference type="SAM" id="MobiDB-lite"/>
    </source>
</evidence>
<feature type="transmembrane region" description="Helical" evidence="2">
    <location>
        <begin position="21"/>
        <end position="39"/>
    </location>
</feature>
<evidence type="ECO:0000256" key="2">
    <source>
        <dbReference type="SAM" id="Phobius"/>
    </source>
</evidence>
<sequence>MNNQQNQPEIMPSKKLGRGKTIITILVIAILVVLGYYFIPRGSQPSDDSGQGPQITPADEVAEDDNQGSSDFGPVIAEYTHRNNLYSIKFPTSWYYRRFLITDNPVVIEIVSFDAQPLPADPAQSVGKIFVQLLTIPVADFVAGQQELDNFSQQQVSVSGTDAIRTTGIWPGGSLFAGQRQTFVAFEKDGITYTIGTQEASDPQIAATFEAMLLTFDLR</sequence>
<feature type="compositionally biased region" description="Polar residues" evidence="1">
    <location>
        <begin position="44"/>
        <end position="54"/>
    </location>
</feature>
<accession>A0A2H0R448</accession>
<evidence type="ECO:0000313" key="3">
    <source>
        <dbReference type="EMBL" id="PIR41302.1"/>
    </source>
</evidence>
<dbReference type="Proteomes" id="UP000230232">
    <property type="component" value="Unassembled WGS sequence"/>
</dbReference>
<comment type="caution">
    <text evidence="3">The sequence shown here is derived from an EMBL/GenBank/DDBJ whole genome shotgun (WGS) entry which is preliminary data.</text>
</comment>
<evidence type="ECO:0000313" key="4">
    <source>
        <dbReference type="Proteomes" id="UP000230232"/>
    </source>
</evidence>
<protein>
    <recommendedName>
        <fullName evidence="5">PsbP C-terminal domain-containing protein</fullName>
    </recommendedName>
</protein>
<evidence type="ECO:0008006" key="5">
    <source>
        <dbReference type="Google" id="ProtNLM"/>
    </source>
</evidence>
<feature type="region of interest" description="Disordered" evidence="1">
    <location>
        <begin position="44"/>
        <end position="74"/>
    </location>
</feature>
<proteinExistence type="predicted"/>
<dbReference type="EMBL" id="PCXO01000009">
    <property type="protein sequence ID" value="PIR41302.1"/>
    <property type="molecule type" value="Genomic_DNA"/>
</dbReference>
<keyword evidence="2" id="KW-0812">Transmembrane</keyword>
<keyword evidence="2" id="KW-0472">Membrane</keyword>
<reference evidence="3 4" key="1">
    <citation type="submission" date="2017-09" db="EMBL/GenBank/DDBJ databases">
        <title>Depth-based differentiation of microbial function through sediment-hosted aquifers and enrichment of novel symbionts in the deep terrestrial subsurface.</title>
        <authorList>
            <person name="Probst A.J."/>
            <person name="Ladd B."/>
            <person name="Jarett J.K."/>
            <person name="Geller-Mcgrath D.E."/>
            <person name="Sieber C.M."/>
            <person name="Emerson J.B."/>
            <person name="Anantharaman K."/>
            <person name="Thomas B.C."/>
            <person name="Malmstrom R."/>
            <person name="Stieglmeier M."/>
            <person name="Klingl A."/>
            <person name="Woyke T."/>
            <person name="Ryan C.M."/>
            <person name="Banfield J.F."/>
        </authorList>
    </citation>
    <scope>NUCLEOTIDE SEQUENCE [LARGE SCALE GENOMIC DNA]</scope>
    <source>
        <strain evidence="3">CG10_big_fil_rev_8_21_14_0_10_46_23</strain>
    </source>
</reference>
<gene>
    <name evidence="3" type="ORF">COV31_01915</name>
</gene>
<name>A0A2H0R448_9BACT</name>